<dbReference type="STRING" id="1396826.PHA8399_03605"/>
<keyword evidence="3 5" id="KW-0472">Membrane</keyword>
<name>A0A0P1HDI9_9RHOB</name>
<protein>
    <submittedName>
        <fullName evidence="7">Chemotaxis protein MotB</fullName>
    </submittedName>
</protein>
<evidence type="ECO:0000313" key="8">
    <source>
        <dbReference type="Proteomes" id="UP000051326"/>
    </source>
</evidence>
<feature type="compositionally biased region" description="Basic and acidic residues" evidence="4">
    <location>
        <begin position="118"/>
        <end position="127"/>
    </location>
</feature>
<reference evidence="7 8" key="1">
    <citation type="submission" date="2015-09" db="EMBL/GenBank/DDBJ databases">
        <authorList>
            <consortium name="Swine Surveillance"/>
        </authorList>
    </citation>
    <scope>NUCLEOTIDE SEQUENCE [LARGE SCALE GENOMIC DNA]</scope>
    <source>
        <strain evidence="7 8">CECT 8399</strain>
    </source>
</reference>
<dbReference type="InterPro" id="IPR036737">
    <property type="entry name" value="OmpA-like_sf"/>
</dbReference>
<dbReference type="PANTHER" id="PTHR30329">
    <property type="entry name" value="STATOR ELEMENT OF FLAGELLAR MOTOR COMPLEX"/>
    <property type="match status" value="1"/>
</dbReference>
<keyword evidence="2 5" id="KW-0812">Transmembrane</keyword>
<dbReference type="Pfam" id="PF13677">
    <property type="entry name" value="MotB_plug"/>
    <property type="match status" value="1"/>
</dbReference>
<evidence type="ECO:0000313" key="7">
    <source>
        <dbReference type="EMBL" id="CUI01460.1"/>
    </source>
</evidence>
<dbReference type="SUPFAM" id="SSF103088">
    <property type="entry name" value="OmpA-like"/>
    <property type="match status" value="1"/>
</dbReference>
<evidence type="ECO:0000256" key="2">
    <source>
        <dbReference type="ARBA" id="ARBA00022692"/>
    </source>
</evidence>
<dbReference type="Gene3D" id="3.30.1330.60">
    <property type="entry name" value="OmpA-like domain"/>
    <property type="match status" value="1"/>
</dbReference>
<gene>
    <name evidence="7" type="primary">motB</name>
    <name evidence="7" type="ORF">PHA8399_03605</name>
</gene>
<dbReference type="RefSeq" id="WP_058287469.1">
    <property type="nucleotide sequence ID" value="NZ_CYSR01000031.1"/>
</dbReference>
<comment type="subcellular location">
    <subcellularLocation>
        <location evidence="1">Membrane</location>
    </subcellularLocation>
</comment>
<dbReference type="EMBL" id="CYSR01000031">
    <property type="protein sequence ID" value="CUI01460.1"/>
    <property type="molecule type" value="Genomic_DNA"/>
</dbReference>
<proteinExistence type="predicted"/>
<feature type="compositionally biased region" description="Polar residues" evidence="4">
    <location>
        <begin position="91"/>
        <end position="100"/>
    </location>
</feature>
<organism evidence="7 8">
    <name type="scientific">Leisingera aquaemixtae</name>
    <dbReference type="NCBI Taxonomy" id="1396826"/>
    <lineage>
        <taxon>Bacteria</taxon>
        <taxon>Pseudomonadati</taxon>
        <taxon>Pseudomonadota</taxon>
        <taxon>Alphaproteobacteria</taxon>
        <taxon>Rhodobacterales</taxon>
        <taxon>Roseobacteraceae</taxon>
        <taxon>Leisingera</taxon>
    </lineage>
</organism>
<dbReference type="Proteomes" id="UP000051326">
    <property type="component" value="Unassembled WGS sequence"/>
</dbReference>
<sequence length="278" mass="30271">MSAQSNVAPIIIKRKKVSGGDGHHGGAWKVAYADFVTAMMAFFMLMWLLNATTEKQRKGLADYFSPSIPLSRVSGGGNGAFQGDSMFTEDIQPQSGTGATDINPMDAQKAQGDTGVESTEKREEDDSKFRAIEEQLSGRGGESMVSVAMARHIVTRVTDEGLIIELFATEDVPLFEQDQAEPKPLFRDLVRMIARVSDSVTSNVAIGGHIRSHPVVLAKNPVWELSHARADITRTLLESGGLDAGRVHRVTGHADRKLAVGNPMAARNDRIEIIFLRE</sequence>
<evidence type="ECO:0000256" key="1">
    <source>
        <dbReference type="ARBA" id="ARBA00004370"/>
    </source>
</evidence>
<dbReference type="GO" id="GO:0016020">
    <property type="term" value="C:membrane"/>
    <property type="evidence" value="ECO:0007669"/>
    <property type="project" value="UniProtKB-SubCell"/>
</dbReference>
<evidence type="ECO:0000256" key="4">
    <source>
        <dbReference type="SAM" id="MobiDB-lite"/>
    </source>
</evidence>
<feature type="domain" description="Motility protein B-like N-terminal" evidence="6">
    <location>
        <begin position="14"/>
        <end position="66"/>
    </location>
</feature>
<feature type="transmembrane region" description="Helical" evidence="5">
    <location>
        <begin position="30"/>
        <end position="49"/>
    </location>
</feature>
<dbReference type="AlphaFoldDB" id="A0A0P1HDI9"/>
<dbReference type="InterPro" id="IPR050330">
    <property type="entry name" value="Bact_OuterMem_StrucFunc"/>
</dbReference>
<feature type="region of interest" description="Disordered" evidence="4">
    <location>
        <begin position="83"/>
        <end position="127"/>
    </location>
</feature>
<dbReference type="PANTHER" id="PTHR30329:SF21">
    <property type="entry name" value="LIPOPROTEIN YIAD-RELATED"/>
    <property type="match status" value="1"/>
</dbReference>
<accession>A0A0P1HDI9</accession>
<keyword evidence="5" id="KW-1133">Transmembrane helix</keyword>
<evidence type="ECO:0000256" key="5">
    <source>
        <dbReference type="SAM" id="Phobius"/>
    </source>
</evidence>
<dbReference type="InterPro" id="IPR025713">
    <property type="entry name" value="MotB-like_N_dom"/>
</dbReference>
<evidence type="ECO:0000256" key="3">
    <source>
        <dbReference type="ARBA" id="ARBA00023136"/>
    </source>
</evidence>
<evidence type="ECO:0000259" key="6">
    <source>
        <dbReference type="Pfam" id="PF13677"/>
    </source>
</evidence>